<name>A0A0E9S813_ANGAN</name>
<sequence length="63" mass="6967">MRDTLRGLAFTTWTSGTRTSRAIPRPPFSTINASSARTGSPIRERWRTGRGRPQRPAPPAISC</sequence>
<reference evidence="2" key="2">
    <citation type="journal article" date="2015" name="Fish Shellfish Immunol.">
        <title>Early steps in the European eel (Anguilla anguilla)-Vibrio vulnificus interaction in the gills: Role of the RtxA13 toxin.</title>
        <authorList>
            <person name="Callol A."/>
            <person name="Pajuelo D."/>
            <person name="Ebbesson L."/>
            <person name="Teles M."/>
            <person name="MacKenzie S."/>
            <person name="Amaro C."/>
        </authorList>
    </citation>
    <scope>NUCLEOTIDE SEQUENCE</scope>
</reference>
<evidence type="ECO:0000313" key="2">
    <source>
        <dbReference type="EMBL" id="JAH36795.1"/>
    </source>
</evidence>
<organism evidence="2">
    <name type="scientific">Anguilla anguilla</name>
    <name type="common">European freshwater eel</name>
    <name type="synonym">Muraena anguilla</name>
    <dbReference type="NCBI Taxonomy" id="7936"/>
    <lineage>
        <taxon>Eukaryota</taxon>
        <taxon>Metazoa</taxon>
        <taxon>Chordata</taxon>
        <taxon>Craniata</taxon>
        <taxon>Vertebrata</taxon>
        <taxon>Euteleostomi</taxon>
        <taxon>Actinopterygii</taxon>
        <taxon>Neopterygii</taxon>
        <taxon>Teleostei</taxon>
        <taxon>Anguilliformes</taxon>
        <taxon>Anguillidae</taxon>
        <taxon>Anguilla</taxon>
    </lineage>
</organism>
<dbReference type="EMBL" id="GBXM01071782">
    <property type="protein sequence ID" value="JAH36795.1"/>
    <property type="molecule type" value="Transcribed_RNA"/>
</dbReference>
<feature type="compositionally biased region" description="Polar residues" evidence="1">
    <location>
        <begin position="29"/>
        <end position="38"/>
    </location>
</feature>
<evidence type="ECO:0000256" key="1">
    <source>
        <dbReference type="SAM" id="MobiDB-lite"/>
    </source>
</evidence>
<accession>A0A0E9S813</accession>
<protein>
    <submittedName>
        <fullName evidence="2">Uncharacterized protein</fullName>
    </submittedName>
</protein>
<reference evidence="2" key="1">
    <citation type="submission" date="2014-11" db="EMBL/GenBank/DDBJ databases">
        <authorList>
            <person name="Amaro Gonzalez C."/>
        </authorList>
    </citation>
    <scope>NUCLEOTIDE SEQUENCE</scope>
</reference>
<dbReference type="AlphaFoldDB" id="A0A0E9S813"/>
<feature type="region of interest" description="Disordered" evidence="1">
    <location>
        <begin position="17"/>
        <end position="63"/>
    </location>
</feature>
<proteinExistence type="predicted"/>